<evidence type="ECO:0000259" key="10">
    <source>
        <dbReference type="Pfam" id="PF03345"/>
    </source>
</evidence>
<evidence type="ECO:0000313" key="13">
    <source>
        <dbReference type="Proteomes" id="UP000288805"/>
    </source>
</evidence>
<dbReference type="UniPathway" id="UPA00378"/>
<comment type="pathway">
    <text evidence="2 8">Protein modification; protein glycosylation.</text>
</comment>
<reference evidence="12 13" key="1">
    <citation type="journal article" date="2018" name="PLoS Genet.">
        <title>Population sequencing reveals clonal diversity and ancestral inbreeding in the grapevine cultivar Chardonnay.</title>
        <authorList>
            <person name="Roach M.J."/>
            <person name="Johnson D.L."/>
            <person name="Bohlmann J."/>
            <person name="van Vuuren H.J."/>
            <person name="Jones S.J."/>
            <person name="Pretorius I.S."/>
            <person name="Schmidt S.A."/>
            <person name="Borneman A.R."/>
        </authorList>
    </citation>
    <scope>NUCLEOTIDE SEQUENCE [LARGE SCALE GENOMIC DNA]</scope>
    <source>
        <strain evidence="13">cv. Chardonnay</strain>
        <tissue evidence="12">Leaf</tissue>
    </source>
</reference>
<keyword evidence="7" id="KW-0472">Membrane</keyword>
<evidence type="ECO:0000256" key="1">
    <source>
        <dbReference type="ARBA" id="ARBA00004479"/>
    </source>
</evidence>
<feature type="domain" description="OST48 middle" evidence="11">
    <location>
        <begin position="662"/>
        <end position="790"/>
    </location>
</feature>
<feature type="domain" description="OST48 N-terminal" evidence="10">
    <location>
        <begin position="597"/>
        <end position="648"/>
    </location>
</feature>
<keyword evidence="6" id="KW-1133">Transmembrane helix</keyword>
<dbReference type="Pfam" id="PF23358">
    <property type="entry name" value="OST48_MD"/>
    <property type="match status" value="1"/>
</dbReference>
<keyword evidence="8" id="KW-0732">Signal</keyword>
<proteinExistence type="inferred from homology"/>
<dbReference type="InterPro" id="IPR055459">
    <property type="entry name" value="OST48_MD"/>
</dbReference>
<evidence type="ECO:0000256" key="3">
    <source>
        <dbReference type="ARBA" id="ARBA00008743"/>
    </source>
</evidence>
<dbReference type="InterPro" id="IPR055457">
    <property type="entry name" value="OST48_N"/>
</dbReference>
<evidence type="ECO:0000256" key="5">
    <source>
        <dbReference type="ARBA" id="ARBA00022824"/>
    </source>
</evidence>
<comment type="similarity">
    <text evidence="3 8">Belongs to the DDOST 48 kDa subunit family.</text>
</comment>
<feature type="compositionally biased region" description="Gly residues" evidence="9">
    <location>
        <begin position="288"/>
        <end position="298"/>
    </location>
</feature>
<keyword evidence="12" id="KW-0808">Transferase</keyword>
<feature type="domain" description="OST48 N-terminal" evidence="10">
    <location>
        <begin position="30"/>
        <end position="264"/>
    </location>
</feature>
<dbReference type="Proteomes" id="UP000288805">
    <property type="component" value="Unassembled WGS sequence"/>
</dbReference>
<keyword evidence="5 8" id="KW-0256">Endoplasmic reticulum</keyword>
<dbReference type="InterPro" id="IPR005013">
    <property type="entry name" value="DDOST_48_kDa_subunit"/>
</dbReference>
<comment type="function">
    <text evidence="8">Subunit of the oligosaccharyl transferase (OST) complex that catalyzes the initial transfer of a defined glycan (Glc(3)Man(9)GlcNAc(2) in eukaryotes) from the lipid carrier dolichol-pyrophosphate to an asparagine residue within an Asn-X-Ser/Thr consensus motif in nascent polypeptide chains, the first step in protein N-glycosylation. N-glycosylation occurs cotranslationally and the complex associates with the Sec61 complex at the channel-forming translocon complex that mediates protein translocation across the endoplasmic reticulum (ER).</text>
</comment>
<dbReference type="Pfam" id="PF03345">
    <property type="entry name" value="OST48_N"/>
    <property type="match status" value="2"/>
</dbReference>
<keyword evidence="4" id="KW-0812">Transmembrane</keyword>
<feature type="region of interest" description="Disordered" evidence="9">
    <location>
        <begin position="279"/>
        <end position="301"/>
    </location>
</feature>
<name>A0A438JTD3_VITVI</name>
<gene>
    <name evidence="12" type="primary">OST48_0</name>
    <name evidence="12" type="ORF">CK203_010720</name>
</gene>
<dbReference type="EMBL" id="QGNW01000028">
    <property type="protein sequence ID" value="RVX12232.1"/>
    <property type="molecule type" value="Genomic_DNA"/>
</dbReference>
<dbReference type="GO" id="GO:0018279">
    <property type="term" value="P:protein N-linked glycosylation via asparagine"/>
    <property type="evidence" value="ECO:0007669"/>
    <property type="project" value="UniProtKB-UniRule"/>
</dbReference>
<organism evidence="12 13">
    <name type="scientific">Vitis vinifera</name>
    <name type="common">Grape</name>
    <dbReference type="NCBI Taxonomy" id="29760"/>
    <lineage>
        <taxon>Eukaryota</taxon>
        <taxon>Viridiplantae</taxon>
        <taxon>Streptophyta</taxon>
        <taxon>Embryophyta</taxon>
        <taxon>Tracheophyta</taxon>
        <taxon>Spermatophyta</taxon>
        <taxon>Magnoliopsida</taxon>
        <taxon>eudicotyledons</taxon>
        <taxon>Gunneridae</taxon>
        <taxon>Pentapetalae</taxon>
        <taxon>rosids</taxon>
        <taxon>Vitales</taxon>
        <taxon>Vitaceae</taxon>
        <taxon>Viteae</taxon>
        <taxon>Vitis</taxon>
    </lineage>
</organism>
<sequence>MSRFVVFLTLIALLPTLSFSFSPENPTDRRILVLLDDVSLKSSHSLFFKSLQSRGFELDFKLADDPKISLQRYGQYLYDGLILFSPTIERFGGSVDLAAILDFVDSGHDLIMSADVSASDLIREIATECGVEFDEDPAAMVIDHTSFAVSDTEGDHTLIVSDDFIKSDVILGKEKIEASLDIVNISLINSFTSLLQAPVLFRGIGHSTNPANSLVLKALSASPAAYSANPKSKLSNPPSLTGSAISLVSVVQLMLVVIVVLRGSSCCISRSAGDGGFSCDGVPKDGGGEQGGGSGSGSGDTRWWMQTRVEKVIVMEIRGLTPCNPKEGQKGICAKLGMTHFPIKRRPRGKRNCPWEANELYEAWEFGEEEKDPWQGGSIAKRRPIVSRQILDVAMIAKDVIHSRLKNGLNHVICKLDIEKGYDYVNWAFLLEILDKMGFAMEVLGCPMKKARQEGCIWVSTLVKEEERAEEFPTRIVWNAMALIKAGMGRFSGKGFNIGRAAKEGMVFSESKDCLGDVKFGKKIDRGMTWFFCRKEAKEGVKGYPVLHFWSLWKERNQRAVESKGMLDQIIKSSFLGNLLLISIYNLSLFMTCTFMVQARNNARVLISGSLSMFSNRLFRSGVQKAGSSTKHEKSGNEQFLTELSRWAFHERGHLKAVNVSHHNVGEADEPSMYRIKDDLEYSVEIYEWSGTSWEPYVAEDVQVQFYMMSPYVLKTLSTNQKGLYYTAFKVPDVYGVFQFKVEYQRLGYTSLSLSKQIPVRPFRHNEYERFITAAFPYYGSSFTMVQCYFSLPHSLPPPSLSFPLLNYLIFLLDTCGGFLVSQCGDGVVSGI</sequence>
<accession>A0A438JTD3</accession>
<feature type="chain" id="PRO_5018812004" description="Dolichyl-diphosphooligosaccharide--protein glycosyltransferase 48 kDa subunit" evidence="8">
    <location>
        <begin position="21"/>
        <end position="832"/>
    </location>
</feature>
<evidence type="ECO:0000256" key="9">
    <source>
        <dbReference type="SAM" id="MobiDB-lite"/>
    </source>
</evidence>
<evidence type="ECO:0000256" key="8">
    <source>
        <dbReference type="RuleBase" id="RU361142"/>
    </source>
</evidence>
<evidence type="ECO:0000313" key="12">
    <source>
        <dbReference type="EMBL" id="RVX12232.1"/>
    </source>
</evidence>
<evidence type="ECO:0000256" key="6">
    <source>
        <dbReference type="ARBA" id="ARBA00022989"/>
    </source>
</evidence>
<comment type="subcellular location">
    <subcellularLocation>
        <location evidence="8">Endoplasmic reticulum membrane</location>
        <topology evidence="8">Single-pass type I membrane protein</topology>
    </subcellularLocation>
    <subcellularLocation>
        <location evidence="1">Membrane</location>
        <topology evidence="1">Single-pass type I membrane protein</topology>
    </subcellularLocation>
</comment>
<protein>
    <recommendedName>
        <fullName evidence="8">Dolichyl-diphosphooligosaccharide--protein glycosyltransferase 48 kDa subunit</fullName>
        <shortName evidence="8">Oligosaccharyl transferase 48 kDa subunit</shortName>
    </recommendedName>
</protein>
<dbReference type="PANTHER" id="PTHR10830:SF0">
    <property type="entry name" value="DOLICHYL-DIPHOSPHOOLIGOSACCHARIDE--PROTEIN GLYCOSYLTRANSFERASE 48 KDA SUBUNIT"/>
    <property type="match status" value="1"/>
</dbReference>
<feature type="signal peptide" evidence="8">
    <location>
        <begin position="1"/>
        <end position="20"/>
    </location>
</feature>
<evidence type="ECO:0000256" key="7">
    <source>
        <dbReference type="ARBA" id="ARBA00023136"/>
    </source>
</evidence>
<dbReference type="GO" id="GO:0005789">
    <property type="term" value="C:endoplasmic reticulum membrane"/>
    <property type="evidence" value="ECO:0007669"/>
    <property type="project" value="UniProtKB-SubCell"/>
</dbReference>
<comment type="subunit">
    <text evidence="8">Component of the oligosaccharyltransferase (OST) complex.</text>
</comment>
<evidence type="ECO:0000256" key="2">
    <source>
        <dbReference type="ARBA" id="ARBA00004922"/>
    </source>
</evidence>
<dbReference type="PANTHER" id="PTHR10830">
    <property type="entry name" value="DOLICHYL-DIPHOSPHOOLIGOSACCHARIDE--PROTEIN GLYCOSYLTRANSFERASE 48 KDA SUBUNIT"/>
    <property type="match status" value="1"/>
</dbReference>
<dbReference type="GO" id="GO:0016740">
    <property type="term" value="F:transferase activity"/>
    <property type="evidence" value="ECO:0007669"/>
    <property type="project" value="UniProtKB-KW"/>
</dbReference>
<dbReference type="AlphaFoldDB" id="A0A438JTD3"/>
<evidence type="ECO:0000259" key="11">
    <source>
        <dbReference type="Pfam" id="PF23358"/>
    </source>
</evidence>
<evidence type="ECO:0000256" key="4">
    <source>
        <dbReference type="ARBA" id="ARBA00022692"/>
    </source>
</evidence>
<comment type="caution">
    <text evidence="12">The sequence shown here is derived from an EMBL/GenBank/DDBJ whole genome shotgun (WGS) entry which is preliminary data.</text>
</comment>